<name>A0ABR4ADU7_9LECA</name>
<dbReference type="InterPro" id="IPR058348">
    <property type="entry name" value="DUF8035"/>
</dbReference>
<evidence type="ECO:0000313" key="3">
    <source>
        <dbReference type="EMBL" id="KAL2044009.1"/>
    </source>
</evidence>
<evidence type="ECO:0000313" key="4">
    <source>
        <dbReference type="Proteomes" id="UP001590950"/>
    </source>
</evidence>
<dbReference type="Pfam" id="PF26118">
    <property type="entry name" value="DUF8035"/>
    <property type="match status" value="1"/>
</dbReference>
<feature type="compositionally biased region" description="Basic and acidic residues" evidence="1">
    <location>
        <begin position="522"/>
        <end position="533"/>
    </location>
</feature>
<feature type="compositionally biased region" description="Basic and acidic residues" evidence="1">
    <location>
        <begin position="326"/>
        <end position="365"/>
    </location>
</feature>
<feature type="compositionally biased region" description="Low complexity" evidence="1">
    <location>
        <begin position="693"/>
        <end position="708"/>
    </location>
</feature>
<feature type="domain" description="DUF8035" evidence="2">
    <location>
        <begin position="629"/>
        <end position="682"/>
    </location>
</feature>
<dbReference type="EMBL" id="JBEFKJ010000010">
    <property type="protein sequence ID" value="KAL2044009.1"/>
    <property type="molecule type" value="Genomic_DNA"/>
</dbReference>
<dbReference type="PANTHER" id="PTHR42081:SF1">
    <property type="entry name" value="ZINC FINGER PROTEIN DHHC DOMAIN CONTAINING PROTEIN"/>
    <property type="match status" value="1"/>
</dbReference>
<accession>A0ABR4ADU7</accession>
<feature type="compositionally biased region" description="Basic and acidic residues" evidence="1">
    <location>
        <begin position="717"/>
        <end position="726"/>
    </location>
</feature>
<evidence type="ECO:0000256" key="1">
    <source>
        <dbReference type="SAM" id="MobiDB-lite"/>
    </source>
</evidence>
<organism evidence="3 4">
    <name type="scientific">Stereocaulon virgatum</name>
    <dbReference type="NCBI Taxonomy" id="373712"/>
    <lineage>
        <taxon>Eukaryota</taxon>
        <taxon>Fungi</taxon>
        <taxon>Dikarya</taxon>
        <taxon>Ascomycota</taxon>
        <taxon>Pezizomycotina</taxon>
        <taxon>Lecanoromycetes</taxon>
        <taxon>OSLEUM clade</taxon>
        <taxon>Lecanoromycetidae</taxon>
        <taxon>Lecanorales</taxon>
        <taxon>Lecanorineae</taxon>
        <taxon>Stereocaulaceae</taxon>
        <taxon>Stereocaulon</taxon>
    </lineage>
</organism>
<evidence type="ECO:0000259" key="2">
    <source>
        <dbReference type="Pfam" id="PF26118"/>
    </source>
</evidence>
<keyword evidence="4" id="KW-1185">Reference proteome</keyword>
<gene>
    <name evidence="3" type="ORF">N7G274_003530</name>
</gene>
<protein>
    <recommendedName>
        <fullName evidence="2">DUF8035 domain-containing protein</fullName>
    </recommendedName>
</protein>
<feature type="compositionally biased region" description="Basic and acidic residues" evidence="1">
    <location>
        <begin position="438"/>
        <end position="453"/>
    </location>
</feature>
<feature type="compositionally biased region" description="Low complexity" evidence="1">
    <location>
        <begin position="553"/>
        <end position="563"/>
    </location>
</feature>
<proteinExistence type="predicted"/>
<feature type="compositionally biased region" description="Basic and acidic residues" evidence="1">
    <location>
        <begin position="381"/>
        <end position="408"/>
    </location>
</feature>
<feature type="compositionally biased region" description="Basic and acidic residues" evidence="1">
    <location>
        <begin position="172"/>
        <end position="181"/>
    </location>
</feature>
<feature type="compositionally biased region" description="Basic and acidic residues" evidence="1">
    <location>
        <begin position="488"/>
        <end position="508"/>
    </location>
</feature>
<feature type="region of interest" description="Disordered" evidence="1">
    <location>
        <begin position="693"/>
        <end position="726"/>
    </location>
</feature>
<sequence length="726" mass="83388">MSSAYGRPLSPPRNRYHPPTGPPGPRASAGSFFSTSAYDPYASSTRSSRDYIPGPRTSAERIGAPRVVPLRARSPPRRVAVDDYAVGPRPRRTTLEPDPSRTRRPLSMIVPSADPRRPVITSAIDRPPSPIMKVRREHRDDEYDLLPASSSSRRHHVRHSSLSNTETGRLMPLERDTRENAYRQSNSNRPAVRERQGENDRDYGFEYTDARESKYQDPTYRQRSRRDSYNSARPTNMIPPEGGYLPRSNRDTGPPVSTRGFENIERSGNLRQGYRVRDDERTPRDFARDDRETSSRKTRPEIALHHPTDDRYAEEDSRHNHRSRKTALEDDKLELRPRPRKEDEKSEPRARDSHDEERDRGSDDRHRRHRHKHHRDHDRHRHDDDREDRDRRVRDELRNKRDKDDDPRSSSGMLAGAGVATAATGLAAEGIRRHRHKESHDDDDGRPARRTRDDEEDIRPSRRPRDHLREPERDPVETSSVSTGPSTTEDREYDEARLEERRARHDAEAFIGPVGPALREQASYERRPEPDYTRHHRSYQPRRHHSRTRDADSYTSSSFSSSSDSEDDKIVRQPRVVTPSPEEEKKEPPPPPKGILRKPRDKFPEHPATEREGVAPHKDQVKKNVPPGARWTKIKRELVNPESLEQDGIRFNEFPDHVIVLKVMDAEEIMKYAKKTADIRAQRRMLMAPPLPDGAGAAAAAAAAAAEGPPAPPLSHVNDEMGREGH</sequence>
<comment type="caution">
    <text evidence="3">The sequence shown here is derived from an EMBL/GenBank/DDBJ whole genome shotgun (WGS) entry which is preliminary data.</text>
</comment>
<feature type="compositionally biased region" description="Polar residues" evidence="1">
    <location>
        <begin position="477"/>
        <end position="487"/>
    </location>
</feature>
<feature type="compositionally biased region" description="Polar residues" evidence="1">
    <location>
        <begin position="31"/>
        <end position="46"/>
    </location>
</feature>
<dbReference type="PANTHER" id="PTHR42081">
    <property type="entry name" value="ZINC FINGER PROTEIN DHHC DOMAIN CONTAINING PROTEIN"/>
    <property type="match status" value="1"/>
</dbReference>
<dbReference type="Proteomes" id="UP001590950">
    <property type="component" value="Unassembled WGS sequence"/>
</dbReference>
<feature type="compositionally biased region" description="Low complexity" evidence="1">
    <location>
        <begin position="409"/>
        <end position="428"/>
    </location>
</feature>
<feature type="compositionally biased region" description="Basic and acidic residues" evidence="1">
    <location>
        <begin position="601"/>
        <end position="622"/>
    </location>
</feature>
<feature type="compositionally biased region" description="Basic and acidic residues" evidence="1">
    <location>
        <begin position="275"/>
        <end position="318"/>
    </location>
</feature>
<feature type="compositionally biased region" description="Basic residues" evidence="1">
    <location>
        <begin position="534"/>
        <end position="547"/>
    </location>
</feature>
<reference evidence="3 4" key="1">
    <citation type="submission" date="2024-09" db="EMBL/GenBank/DDBJ databases">
        <title>Rethinking Asexuality: The Enigmatic Case of Functional Sexual Genes in Lepraria (Stereocaulaceae).</title>
        <authorList>
            <person name="Doellman M."/>
            <person name="Sun Y."/>
            <person name="Barcenas-Pena A."/>
            <person name="Lumbsch H.T."/>
            <person name="Grewe F."/>
        </authorList>
    </citation>
    <scope>NUCLEOTIDE SEQUENCE [LARGE SCALE GENOMIC DNA]</scope>
    <source>
        <strain evidence="3 4">Mercado 3170</strain>
    </source>
</reference>
<feature type="compositionally biased region" description="Basic residues" evidence="1">
    <location>
        <begin position="366"/>
        <end position="380"/>
    </location>
</feature>
<feature type="compositionally biased region" description="Basic and acidic residues" evidence="1">
    <location>
        <begin position="191"/>
        <end position="215"/>
    </location>
</feature>
<feature type="compositionally biased region" description="Basic and acidic residues" evidence="1">
    <location>
        <begin position="467"/>
        <end position="476"/>
    </location>
</feature>
<feature type="region of interest" description="Disordered" evidence="1">
    <location>
        <begin position="1"/>
        <end position="628"/>
    </location>
</feature>